<sequence length="71" mass="7657">MAYNICLLLALICILFMGQHCWAASSADDLAKFGEMERSIKELTSSILAMSGATPGIRPAANNAWPEELQA</sequence>
<dbReference type="eggNOG" id="KOG2349">
    <property type="taxonomic scope" value="Eukaryota"/>
</dbReference>
<dbReference type="KEGG" id="dya:Dyak_GE15720"/>
<keyword evidence="1" id="KW-0732">Signal</keyword>
<feature type="signal peptide" evidence="1">
    <location>
        <begin position="1"/>
        <end position="23"/>
    </location>
</feature>
<reference evidence="2 3" key="2">
    <citation type="journal article" date="2007" name="PLoS Biol.">
        <title>Principles of genome evolution in the Drosophila melanogaster species group.</title>
        <authorList>
            <person name="Ranz J.M."/>
            <person name="Maurin D."/>
            <person name="Chan Y.S."/>
            <person name="von Grotthuss M."/>
            <person name="Hillier L.W."/>
            <person name="Roote J."/>
            <person name="Ashburner M."/>
            <person name="Bergman C.M."/>
        </authorList>
    </citation>
    <scope>NUCLEOTIDE SEQUENCE [LARGE SCALE GENOMIC DNA]</scope>
    <source>
        <strain evidence="3">Tai18E2 / Tucson 14021-0261.01</strain>
    </source>
</reference>
<protein>
    <submittedName>
        <fullName evidence="2">Uncharacterized protein</fullName>
    </submittedName>
</protein>
<dbReference type="EMBL" id="CM000162">
    <property type="protein sequence ID" value="EDX02371.1"/>
    <property type="molecule type" value="Genomic_DNA"/>
</dbReference>
<proteinExistence type="predicted"/>
<dbReference type="AlphaFoldDB" id="B4Q116"/>
<keyword evidence="3" id="KW-1185">Reference proteome</keyword>
<dbReference type="PhylomeDB" id="B4Q116"/>
<reference evidence="2 3" key="1">
    <citation type="journal article" date="2007" name="Nature">
        <title>Evolution of genes and genomes on the Drosophila phylogeny.</title>
        <authorList>
            <consortium name="Drosophila 12 Genomes Consortium"/>
            <person name="Clark A.G."/>
            <person name="Eisen M.B."/>
            <person name="Smith D.R."/>
            <person name="Bergman C.M."/>
            <person name="Oliver B."/>
            <person name="Markow T.A."/>
            <person name="Kaufman T.C."/>
            <person name="Kellis M."/>
            <person name="Gelbart W."/>
            <person name="Iyer V.N."/>
            <person name="Pollard D.A."/>
            <person name="Sackton T.B."/>
            <person name="Larracuente A.M."/>
            <person name="Singh N.D."/>
            <person name="Abad J.P."/>
            <person name="Abt D.N."/>
            <person name="Adryan B."/>
            <person name="Aguade M."/>
            <person name="Akashi H."/>
            <person name="Anderson W.W."/>
            <person name="Aquadro C.F."/>
            <person name="Ardell D.H."/>
            <person name="Arguello R."/>
            <person name="Artieri C.G."/>
            <person name="Barbash D.A."/>
            <person name="Barker D."/>
            <person name="Barsanti P."/>
            <person name="Batterham P."/>
            <person name="Batzoglou S."/>
            <person name="Begun D."/>
            <person name="Bhutkar A."/>
            <person name="Blanco E."/>
            <person name="Bosak S.A."/>
            <person name="Bradley R.K."/>
            <person name="Brand A.D."/>
            <person name="Brent M.R."/>
            <person name="Brooks A.N."/>
            <person name="Brown R.H."/>
            <person name="Butlin R.K."/>
            <person name="Caggese C."/>
            <person name="Calvi B.R."/>
            <person name="Bernardo de Carvalho A."/>
            <person name="Caspi A."/>
            <person name="Castrezana S."/>
            <person name="Celniker S.E."/>
            <person name="Chang J.L."/>
            <person name="Chapple C."/>
            <person name="Chatterji S."/>
            <person name="Chinwalla A."/>
            <person name="Civetta A."/>
            <person name="Clifton S.W."/>
            <person name="Comeron J.M."/>
            <person name="Costello J.C."/>
            <person name="Coyne J.A."/>
            <person name="Daub J."/>
            <person name="David R.G."/>
            <person name="Delcher A.L."/>
            <person name="Delehaunty K."/>
            <person name="Do C.B."/>
            <person name="Ebling H."/>
            <person name="Edwards K."/>
            <person name="Eickbush T."/>
            <person name="Evans J.D."/>
            <person name="Filipski A."/>
            <person name="Findeiss S."/>
            <person name="Freyhult E."/>
            <person name="Fulton L."/>
            <person name="Fulton R."/>
            <person name="Garcia A.C."/>
            <person name="Gardiner A."/>
            <person name="Garfield D.A."/>
            <person name="Garvin B.E."/>
            <person name="Gibson G."/>
            <person name="Gilbert D."/>
            <person name="Gnerre S."/>
            <person name="Godfrey J."/>
            <person name="Good R."/>
            <person name="Gotea V."/>
            <person name="Gravely B."/>
            <person name="Greenberg A.J."/>
            <person name="Griffiths-Jones S."/>
            <person name="Gross S."/>
            <person name="Guigo R."/>
            <person name="Gustafson E.A."/>
            <person name="Haerty W."/>
            <person name="Hahn M.W."/>
            <person name="Halligan D.L."/>
            <person name="Halpern A.L."/>
            <person name="Halter G.M."/>
            <person name="Han M.V."/>
            <person name="Heger A."/>
            <person name="Hillier L."/>
            <person name="Hinrichs A.S."/>
            <person name="Holmes I."/>
            <person name="Hoskins R.A."/>
            <person name="Hubisz M.J."/>
            <person name="Hultmark D."/>
            <person name="Huntley M.A."/>
            <person name="Jaffe D.B."/>
            <person name="Jagadeeshan S."/>
            <person name="Jeck W.R."/>
            <person name="Johnson J."/>
            <person name="Jones C.D."/>
            <person name="Jordan W.C."/>
            <person name="Karpen G.H."/>
            <person name="Kataoka E."/>
            <person name="Keightley P.D."/>
            <person name="Kheradpour P."/>
            <person name="Kirkness E.F."/>
            <person name="Koerich L.B."/>
            <person name="Kristiansen K."/>
            <person name="Kudrna D."/>
            <person name="Kulathinal R.J."/>
            <person name="Kumar S."/>
            <person name="Kwok R."/>
            <person name="Lander E."/>
            <person name="Langley C.H."/>
            <person name="Lapoint R."/>
            <person name="Lazzaro B.P."/>
            <person name="Lee S.J."/>
            <person name="Levesque L."/>
            <person name="Li R."/>
            <person name="Lin C.F."/>
            <person name="Lin M.F."/>
            <person name="Lindblad-Toh K."/>
            <person name="Llopart A."/>
            <person name="Long M."/>
            <person name="Low L."/>
            <person name="Lozovsky E."/>
            <person name="Lu J."/>
            <person name="Luo M."/>
            <person name="Machado C.A."/>
            <person name="Makalowski W."/>
            <person name="Marzo M."/>
            <person name="Matsuda M."/>
            <person name="Matzkin L."/>
            <person name="McAllister B."/>
            <person name="McBride C.S."/>
            <person name="McKernan B."/>
            <person name="McKernan K."/>
            <person name="Mendez-Lago M."/>
            <person name="Minx P."/>
            <person name="Mollenhauer M.U."/>
            <person name="Montooth K."/>
            <person name="Mount S.M."/>
            <person name="Mu X."/>
            <person name="Myers E."/>
            <person name="Negre B."/>
            <person name="Newfeld S."/>
            <person name="Nielsen R."/>
            <person name="Noor M.A."/>
            <person name="O'Grady P."/>
            <person name="Pachter L."/>
            <person name="Papaceit M."/>
            <person name="Parisi M.J."/>
            <person name="Parisi M."/>
            <person name="Parts L."/>
            <person name="Pedersen J.S."/>
            <person name="Pesole G."/>
            <person name="Phillippy A.M."/>
            <person name="Ponting C.P."/>
            <person name="Pop M."/>
            <person name="Porcelli D."/>
            <person name="Powell J.R."/>
            <person name="Prohaska S."/>
            <person name="Pruitt K."/>
            <person name="Puig M."/>
            <person name="Quesneville H."/>
            <person name="Ram K.R."/>
            <person name="Rand D."/>
            <person name="Rasmussen M.D."/>
            <person name="Reed L.K."/>
            <person name="Reenan R."/>
            <person name="Reily A."/>
            <person name="Remington K.A."/>
            <person name="Rieger T.T."/>
            <person name="Ritchie M.G."/>
            <person name="Robin C."/>
            <person name="Rogers Y.H."/>
            <person name="Rohde C."/>
            <person name="Rozas J."/>
            <person name="Rubenfield M.J."/>
            <person name="Ruiz A."/>
            <person name="Russo S."/>
            <person name="Salzberg S.L."/>
            <person name="Sanchez-Gracia A."/>
            <person name="Saranga D.J."/>
            <person name="Sato H."/>
            <person name="Schaeffer S.W."/>
            <person name="Schatz M.C."/>
            <person name="Schlenke T."/>
            <person name="Schwartz R."/>
            <person name="Segarra C."/>
            <person name="Singh R.S."/>
            <person name="Sirot L."/>
            <person name="Sirota M."/>
            <person name="Sisneros N.B."/>
            <person name="Smith C.D."/>
            <person name="Smith T.F."/>
            <person name="Spieth J."/>
            <person name="Stage D.E."/>
            <person name="Stark A."/>
            <person name="Stephan W."/>
            <person name="Strausberg R.L."/>
            <person name="Strempel S."/>
            <person name="Sturgill D."/>
            <person name="Sutton G."/>
            <person name="Sutton G.G."/>
            <person name="Tao W."/>
            <person name="Teichmann S."/>
            <person name="Tobari Y.N."/>
            <person name="Tomimura Y."/>
            <person name="Tsolas J.M."/>
            <person name="Valente V.L."/>
            <person name="Venter E."/>
            <person name="Venter J.C."/>
            <person name="Vicario S."/>
            <person name="Vieira F.G."/>
            <person name="Vilella A.J."/>
            <person name="Villasante A."/>
            <person name="Walenz B."/>
            <person name="Wang J."/>
            <person name="Wasserman M."/>
            <person name="Watts T."/>
            <person name="Wilson D."/>
            <person name="Wilson R.K."/>
            <person name="Wing R.A."/>
            <person name="Wolfner M.F."/>
            <person name="Wong A."/>
            <person name="Wong G.K."/>
            <person name="Wu C.I."/>
            <person name="Wu G."/>
            <person name="Yamamoto D."/>
            <person name="Yang H.P."/>
            <person name="Yang S.P."/>
            <person name="Yorke J.A."/>
            <person name="Yoshida K."/>
            <person name="Zdobnov E."/>
            <person name="Zhang P."/>
            <person name="Zhang Y."/>
            <person name="Zimin A.V."/>
            <person name="Baldwin J."/>
            <person name="Abdouelleil A."/>
            <person name="Abdulkadir J."/>
            <person name="Abebe A."/>
            <person name="Abera B."/>
            <person name="Abreu J."/>
            <person name="Acer S.C."/>
            <person name="Aftuck L."/>
            <person name="Alexander A."/>
            <person name="An P."/>
            <person name="Anderson E."/>
            <person name="Anderson S."/>
            <person name="Arachi H."/>
            <person name="Azer M."/>
            <person name="Bachantsang P."/>
            <person name="Barry A."/>
            <person name="Bayul T."/>
            <person name="Berlin A."/>
            <person name="Bessette D."/>
            <person name="Bloom T."/>
            <person name="Blye J."/>
            <person name="Boguslavskiy L."/>
            <person name="Bonnet C."/>
            <person name="Boukhgalter B."/>
            <person name="Bourzgui I."/>
            <person name="Brown A."/>
            <person name="Cahill P."/>
            <person name="Channer S."/>
            <person name="Cheshatsang Y."/>
            <person name="Chuda L."/>
            <person name="Citroen M."/>
            <person name="Collymore A."/>
            <person name="Cooke P."/>
            <person name="Costello M."/>
            <person name="D'Aco K."/>
            <person name="Daza R."/>
            <person name="De Haan G."/>
            <person name="DeGray S."/>
            <person name="DeMaso C."/>
            <person name="Dhargay N."/>
            <person name="Dooley K."/>
            <person name="Dooley E."/>
            <person name="Doricent M."/>
            <person name="Dorje P."/>
            <person name="Dorjee K."/>
            <person name="Dupes A."/>
            <person name="Elong R."/>
            <person name="Falk J."/>
            <person name="Farina A."/>
            <person name="Faro S."/>
            <person name="Ferguson D."/>
            <person name="Fisher S."/>
            <person name="Foley C.D."/>
            <person name="Franke A."/>
            <person name="Friedrich D."/>
            <person name="Gadbois L."/>
            <person name="Gearin G."/>
            <person name="Gearin C.R."/>
            <person name="Giannoukos G."/>
            <person name="Goode T."/>
            <person name="Graham J."/>
            <person name="Grandbois E."/>
            <person name="Grewal S."/>
            <person name="Gyaltsen K."/>
            <person name="Hafez N."/>
            <person name="Hagos B."/>
            <person name="Hall J."/>
            <person name="Henson C."/>
            <person name="Hollinger A."/>
            <person name="Honan T."/>
            <person name="Huard M.D."/>
            <person name="Hughes L."/>
            <person name="Hurhula B."/>
            <person name="Husby M.E."/>
            <person name="Kamat A."/>
            <person name="Kanga B."/>
            <person name="Kashin S."/>
            <person name="Khazanovich D."/>
            <person name="Kisner P."/>
            <person name="Lance K."/>
            <person name="Lara M."/>
            <person name="Lee W."/>
            <person name="Lennon N."/>
            <person name="Letendre F."/>
            <person name="LeVine R."/>
            <person name="Lipovsky A."/>
            <person name="Liu X."/>
            <person name="Liu J."/>
            <person name="Liu S."/>
            <person name="Lokyitsang T."/>
            <person name="Lokyitsang Y."/>
            <person name="Lubonja R."/>
            <person name="Lui A."/>
            <person name="MacDonald P."/>
            <person name="Magnisalis V."/>
            <person name="Maru K."/>
            <person name="Matthews C."/>
            <person name="McCusker W."/>
            <person name="McDonough S."/>
            <person name="Mehta T."/>
            <person name="Meldrim J."/>
            <person name="Meneus L."/>
            <person name="Mihai O."/>
            <person name="Mihalev A."/>
            <person name="Mihova T."/>
            <person name="Mittelman R."/>
            <person name="Mlenga V."/>
            <person name="Montmayeur A."/>
            <person name="Mulrain L."/>
            <person name="Navidi A."/>
            <person name="Naylor J."/>
            <person name="Negash T."/>
            <person name="Nguyen T."/>
            <person name="Nguyen N."/>
            <person name="Nicol R."/>
            <person name="Norbu C."/>
            <person name="Norbu N."/>
            <person name="Novod N."/>
            <person name="O'Neill B."/>
            <person name="Osman S."/>
            <person name="Markiewicz E."/>
            <person name="Oyono O.L."/>
            <person name="Patti C."/>
            <person name="Phunkhang P."/>
            <person name="Pierre F."/>
            <person name="Priest M."/>
            <person name="Raghuraman S."/>
            <person name="Rege F."/>
            <person name="Reyes R."/>
            <person name="Rise C."/>
            <person name="Rogov P."/>
            <person name="Ross K."/>
            <person name="Ryan E."/>
            <person name="Settipalli S."/>
            <person name="Shea T."/>
            <person name="Sherpa N."/>
            <person name="Shi L."/>
            <person name="Shih D."/>
            <person name="Sparrow T."/>
            <person name="Spaulding J."/>
            <person name="Stalker J."/>
            <person name="Stange-Thomann N."/>
            <person name="Stavropoulos S."/>
            <person name="Stone C."/>
            <person name="Strader C."/>
            <person name="Tesfaye S."/>
            <person name="Thomson T."/>
            <person name="Thoulutsang Y."/>
            <person name="Thoulutsang D."/>
            <person name="Topham K."/>
            <person name="Topping I."/>
            <person name="Tsamla T."/>
            <person name="Vassiliev H."/>
            <person name="Vo A."/>
            <person name="Wangchuk T."/>
            <person name="Wangdi T."/>
            <person name="Weiand M."/>
            <person name="Wilkinson J."/>
            <person name="Wilson A."/>
            <person name="Yadav S."/>
            <person name="Young G."/>
            <person name="Yu Q."/>
            <person name="Zembek L."/>
            <person name="Zhong D."/>
            <person name="Zimmer A."/>
            <person name="Zwirko Z."/>
            <person name="Jaffe D.B."/>
            <person name="Alvarez P."/>
            <person name="Brockman W."/>
            <person name="Butler J."/>
            <person name="Chin C."/>
            <person name="Gnerre S."/>
            <person name="Grabherr M."/>
            <person name="Kleber M."/>
            <person name="Mauceli E."/>
            <person name="MacCallum I."/>
        </authorList>
    </citation>
    <scope>NUCLEOTIDE SEQUENCE [LARGE SCALE GENOMIC DNA]</scope>
    <source>
        <strain evidence="3">Tai18E2 / Tucson 14021-0261.01</strain>
    </source>
</reference>
<feature type="chain" id="PRO_5002819302" evidence="1">
    <location>
        <begin position="24"/>
        <end position="71"/>
    </location>
</feature>
<dbReference type="Proteomes" id="UP000002282">
    <property type="component" value="Chromosome X"/>
</dbReference>
<gene>
    <name evidence="2" type="primary">Dyak\GE15720</name>
    <name evidence="2" type="synonym">dyak_GLEANR_17208</name>
    <name evidence="2" type="synonym">GE15720</name>
    <name evidence="2" type="ORF">Dyak_GE15720</name>
</gene>
<evidence type="ECO:0000256" key="1">
    <source>
        <dbReference type="SAM" id="SignalP"/>
    </source>
</evidence>
<evidence type="ECO:0000313" key="2">
    <source>
        <dbReference type="EMBL" id="EDX02371.1"/>
    </source>
</evidence>
<dbReference type="OMA" id="GANNVWP"/>
<accession>B4Q116</accession>
<organism evidence="2 3">
    <name type="scientific">Drosophila yakuba</name>
    <name type="common">Fruit fly</name>
    <dbReference type="NCBI Taxonomy" id="7245"/>
    <lineage>
        <taxon>Eukaryota</taxon>
        <taxon>Metazoa</taxon>
        <taxon>Ecdysozoa</taxon>
        <taxon>Arthropoda</taxon>
        <taxon>Hexapoda</taxon>
        <taxon>Insecta</taxon>
        <taxon>Pterygota</taxon>
        <taxon>Neoptera</taxon>
        <taxon>Endopterygota</taxon>
        <taxon>Diptera</taxon>
        <taxon>Brachycera</taxon>
        <taxon>Muscomorpha</taxon>
        <taxon>Ephydroidea</taxon>
        <taxon>Drosophilidae</taxon>
        <taxon>Drosophila</taxon>
        <taxon>Sophophora</taxon>
    </lineage>
</organism>
<dbReference type="OrthoDB" id="7820877at2759"/>
<dbReference type="HOGENOM" id="CLU_188619_0_0_1"/>
<name>B4Q116_DROYA</name>
<evidence type="ECO:0000313" key="3">
    <source>
        <dbReference type="Proteomes" id="UP000002282"/>
    </source>
</evidence>